<evidence type="ECO:0008006" key="4">
    <source>
        <dbReference type="Google" id="ProtNLM"/>
    </source>
</evidence>
<accession>A0A918JH58</accession>
<dbReference type="Proteomes" id="UP000631300">
    <property type="component" value="Unassembled WGS sequence"/>
</dbReference>
<proteinExistence type="predicted"/>
<sequence>MQGRQKTFTSISQVVLMCITLLACASPDYPPAVTLKKVSQVTLPPGLAETSGLYCREDSLLTINDSGNLPLIHTIDYQGNIQSATRVAAPNNDWEAITLTGDTLVVADIGNNRGNRTDLSLITINSKSGETRRRLPLAYKANPVSANQAYAHDFDAEAITAVQNTVYLFSKSWATQIANVYRFTLDDDLTALRPQKTIQGLPGVITGADWDSGRHQFVLIGYLSDPFGNFDAFISRLDRNLRVLDTWPLTDFKQVEGICVSANGDYWISQEAGSGSQAVLAQFRLQNER</sequence>
<dbReference type="EMBL" id="BMXP01000002">
    <property type="protein sequence ID" value="GGW78459.1"/>
    <property type="molecule type" value="Genomic_DNA"/>
</dbReference>
<comment type="caution">
    <text evidence="2">The sequence shown here is derived from an EMBL/GenBank/DDBJ whole genome shotgun (WGS) entry which is preliminary data.</text>
</comment>
<reference evidence="2" key="2">
    <citation type="submission" date="2020-09" db="EMBL/GenBank/DDBJ databases">
        <authorList>
            <person name="Sun Q."/>
            <person name="Kim S."/>
        </authorList>
    </citation>
    <scope>NUCLEOTIDE SEQUENCE</scope>
    <source>
        <strain evidence="2">KCTC 22164</strain>
    </source>
</reference>
<evidence type="ECO:0000256" key="1">
    <source>
        <dbReference type="SAM" id="SignalP"/>
    </source>
</evidence>
<feature type="signal peptide" evidence="1">
    <location>
        <begin position="1"/>
        <end position="25"/>
    </location>
</feature>
<evidence type="ECO:0000313" key="3">
    <source>
        <dbReference type="Proteomes" id="UP000631300"/>
    </source>
</evidence>
<gene>
    <name evidence="2" type="ORF">GCM10007391_08820</name>
</gene>
<feature type="chain" id="PRO_5036674990" description="Phytase-like domain-containing protein" evidence="1">
    <location>
        <begin position="26"/>
        <end position="289"/>
    </location>
</feature>
<dbReference type="PROSITE" id="PS51257">
    <property type="entry name" value="PROKAR_LIPOPROTEIN"/>
    <property type="match status" value="1"/>
</dbReference>
<keyword evidence="3" id="KW-1185">Reference proteome</keyword>
<dbReference type="SUPFAM" id="SSF75011">
    <property type="entry name" value="3-carboxy-cis,cis-mucoante lactonizing enzyme"/>
    <property type="match status" value="1"/>
</dbReference>
<organism evidence="2 3">
    <name type="scientific">Alteromonas halophila</name>
    <dbReference type="NCBI Taxonomy" id="516698"/>
    <lineage>
        <taxon>Bacteria</taxon>
        <taxon>Pseudomonadati</taxon>
        <taxon>Pseudomonadota</taxon>
        <taxon>Gammaproteobacteria</taxon>
        <taxon>Alteromonadales</taxon>
        <taxon>Alteromonadaceae</taxon>
        <taxon>Alteromonas/Salinimonas group</taxon>
        <taxon>Alteromonas</taxon>
    </lineage>
</organism>
<keyword evidence="1" id="KW-0732">Signal</keyword>
<evidence type="ECO:0000313" key="2">
    <source>
        <dbReference type="EMBL" id="GGW78459.1"/>
    </source>
</evidence>
<reference evidence="2" key="1">
    <citation type="journal article" date="2014" name="Int. J. Syst. Evol. Microbiol.">
        <title>Complete genome sequence of Corynebacterium casei LMG S-19264T (=DSM 44701T), isolated from a smear-ripened cheese.</title>
        <authorList>
            <consortium name="US DOE Joint Genome Institute (JGI-PGF)"/>
            <person name="Walter F."/>
            <person name="Albersmeier A."/>
            <person name="Kalinowski J."/>
            <person name="Ruckert C."/>
        </authorList>
    </citation>
    <scope>NUCLEOTIDE SEQUENCE</scope>
    <source>
        <strain evidence="2">KCTC 22164</strain>
    </source>
</reference>
<name>A0A918JH58_9ALTE</name>
<dbReference type="AlphaFoldDB" id="A0A918JH58"/>
<protein>
    <recommendedName>
        <fullName evidence="4">Phytase-like domain-containing protein</fullName>
    </recommendedName>
</protein>